<dbReference type="Pfam" id="PF05147">
    <property type="entry name" value="LANC_like"/>
    <property type="match status" value="1"/>
</dbReference>
<accession>A0A7K1FS01</accession>
<proteinExistence type="predicted"/>
<evidence type="ECO:0000313" key="4">
    <source>
        <dbReference type="Proteomes" id="UP000460221"/>
    </source>
</evidence>
<dbReference type="Pfam" id="PF13575">
    <property type="entry name" value="DUF4135"/>
    <property type="match status" value="2"/>
</dbReference>
<dbReference type="SUPFAM" id="SSF158745">
    <property type="entry name" value="LanC-like"/>
    <property type="match status" value="1"/>
</dbReference>
<feature type="compositionally biased region" description="Low complexity" evidence="1">
    <location>
        <begin position="449"/>
        <end position="478"/>
    </location>
</feature>
<dbReference type="SMART" id="SM01260">
    <property type="entry name" value="LANC_like"/>
    <property type="match status" value="1"/>
</dbReference>
<dbReference type="GO" id="GO:0005975">
    <property type="term" value="P:carbohydrate metabolic process"/>
    <property type="evidence" value="ECO:0007669"/>
    <property type="project" value="InterPro"/>
</dbReference>
<sequence length="844" mass="86773">MADLSLRLRDVDPGLADSVLADLAATLTGRLVDLWTPTVHAEYLAAVRVRHPFGATEGEIAALLPSFVAQLTARMPVAYPEGERIGGVLVRHWADAAVELLGRLRSARRRLVAAGLVPAAATLTGLAGTGDPHHGGRTVTVLTFDDGRQVVAKPRSVLPELLLGGLYGVVAIACGEPATGWPTVVDLGDHGFVGFVRADGPRPPGSPAFARRGGILLAVARHLGAGDLHVENVFRVDDGPVVIDAEVLLPGRTAVTARHPDPAESAFETSVWATALLPTAVPLGRSRITAGVAHLGGLGVAGTLDTDALLDGYRAATEVLLGGHPEVTSAVQAARRTPGRQILRHTSTYAAALTASTSPASLRSADHRRTVLLGRLPDPVEPRQLDTELSALWDLDIPLFTGIPEEIPVADPRGPSMAAAALAVPYPAVTDRAEDPGRPSAAKAAGAFPDPSSAVRAPDPAAPDRSGTDARTATRTGTVSDGQPQPTVVPDRETILGRVADLVALVATAAYRRGDAAGWLGVRRDPLSGTTSTGAIGPGLLTGAAGIAVFLAEAARVYGDADAADLARSAIRTATRIDAYRAGQPGSPTDPGLSAGSGGLVWALSRLSVLLDDTDLAESALQLVTRTLDRLGRRPVRLDLDGGLAGLLVGVRALTDIRHDAVDLVPAVVERMMVPPPMSWADLTLVPGAAYGAIGVAAAAGGDPRVLDRLDLTGPLHSGGDGWETGSTGLMAAVRRCPELSVLQAGSLQAEPSQAGSALAELPDPGPAGRQLMVHGLRRGVAGRVVVLGGEDPGDLLQPPGHLRLLGPGVEPQWCPELGDGAAGVGLALLAALDPAVRTPLVFR</sequence>
<evidence type="ECO:0000256" key="1">
    <source>
        <dbReference type="SAM" id="MobiDB-lite"/>
    </source>
</evidence>
<evidence type="ECO:0000259" key="2">
    <source>
        <dbReference type="Pfam" id="PF13575"/>
    </source>
</evidence>
<dbReference type="GO" id="GO:0031179">
    <property type="term" value="P:peptide modification"/>
    <property type="evidence" value="ECO:0007669"/>
    <property type="project" value="InterPro"/>
</dbReference>
<reference evidence="3 4" key="1">
    <citation type="submission" date="2019-11" db="EMBL/GenBank/DDBJ databases">
        <authorList>
            <person name="Jiang L.-Q."/>
        </authorList>
    </citation>
    <scope>NUCLEOTIDE SEQUENCE [LARGE SCALE GENOMIC DNA]</scope>
    <source>
        <strain evidence="3 4">YIM 132087</strain>
    </source>
</reference>
<organism evidence="3 4">
    <name type="scientific">Nakamurella alba</name>
    <dbReference type="NCBI Taxonomy" id="2665158"/>
    <lineage>
        <taxon>Bacteria</taxon>
        <taxon>Bacillati</taxon>
        <taxon>Actinomycetota</taxon>
        <taxon>Actinomycetes</taxon>
        <taxon>Nakamurellales</taxon>
        <taxon>Nakamurellaceae</taxon>
        <taxon>Nakamurella</taxon>
    </lineage>
</organism>
<gene>
    <name evidence="3" type="ORF">GIS00_23225</name>
</gene>
<feature type="domain" description="Lantibiotic biosynthesis protein dehydration" evidence="2">
    <location>
        <begin position="79"/>
        <end position="299"/>
    </location>
</feature>
<keyword evidence="4" id="KW-1185">Reference proteome</keyword>
<feature type="region of interest" description="Disordered" evidence="1">
    <location>
        <begin position="430"/>
        <end position="489"/>
    </location>
</feature>
<feature type="domain" description="Lantibiotic biosynthesis protein dehydration" evidence="2">
    <location>
        <begin position="307"/>
        <end position="401"/>
    </location>
</feature>
<dbReference type="EMBL" id="WLYK01000011">
    <property type="protein sequence ID" value="MTD16850.1"/>
    <property type="molecule type" value="Genomic_DNA"/>
</dbReference>
<evidence type="ECO:0000313" key="3">
    <source>
        <dbReference type="EMBL" id="MTD16850.1"/>
    </source>
</evidence>
<dbReference type="Gene3D" id="1.50.10.10">
    <property type="match status" value="1"/>
</dbReference>
<dbReference type="InterPro" id="IPR012341">
    <property type="entry name" value="6hp_glycosidase-like_sf"/>
</dbReference>
<dbReference type="Proteomes" id="UP000460221">
    <property type="component" value="Unassembled WGS sequence"/>
</dbReference>
<dbReference type="AlphaFoldDB" id="A0A7K1FS01"/>
<comment type="caution">
    <text evidence="3">The sequence shown here is derived from an EMBL/GenBank/DDBJ whole genome shotgun (WGS) entry which is preliminary data.</text>
</comment>
<dbReference type="RefSeq" id="WP_154770808.1">
    <property type="nucleotide sequence ID" value="NZ_WLYK01000011.1"/>
</dbReference>
<name>A0A7K1FS01_9ACTN</name>
<dbReference type="InterPro" id="IPR025410">
    <property type="entry name" value="Lant_dehyd"/>
</dbReference>
<dbReference type="InterPro" id="IPR007822">
    <property type="entry name" value="LANC-like"/>
</dbReference>
<protein>
    <submittedName>
        <fullName evidence="3">DUF4135 domain-containing protein</fullName>
    </submittedName>
</protein>